<accession>A0A914QKE9</accession>
<evidence type="ECO:0000313" key="2">
    <source>
        <dbReference type="Proteomes" id="UP000887578"/>
    </source>
</evidence>
<sequence length="152" mass="17225">MRKQSKSSDWQSARDGSTSRSRKQSASMSRKHSSKSASKFLEIPAVTIPKRHSANLDVPQRKSGSPFDTRDVNSEISPLSAYEKARQATAKRHSSSATRDLPLLSELPLSVRRGRGRPEEVEVLIPAIEPIYGPDFIERSDRVRKWRKRKKN</sequence>
<evidence type="ECO:0000256" key="1">
    <source>
        <dbReference type="SAM" id="MobiDB-lite"/>
    </source>
</evidence>
<reference evidence="3" key="1">
    <citation type="submission" date="2022-11" db="UniProtKB">
        <authorList>
            <consortium name="WormBaseParasite"/>
        </authorList>
    </citation>
    <scope>IDENTIFICATION</scope>
</reference>
<protein>
    <submittedName>
        <fullName evidence="3">Uncharacterized protein</fullName>
    </submittedName>
</protein>
<dbReference type="WBParaSite" id="PDA_v2.g3690.t1">
    <property type="protein sequence ID" value="PDA_v2.g3690.t1"/>
    <property type="gene ID" value="PDA_v2.g3690"/>
</dbReference>
<name>A0A914QKE9_9BILA</name>
<organism evidence="2 3">
    <name type="scientific">Panagrolaimus davidi</name>
    <dbReference type="NCBI Taxonomy" id="227884"/>
    <lineage>
        <taxon>Eukaryota</taxon>
        <taxon>Metazoa</taxon>
        <taxon>Ecdysozoa</taxon>
        <taxon>Nematoda</taxon>
        <taxon>Chromadorea</taxon>
        <taxon>Rhabditida</taxon>
        <taxon>Tylenchina</taxon>
        <taxon>Panagrolaimomorpha</taxon>
        <taxon>Panagrolaimoidea</taxon>
        <taxon>Panagrolaimidae</taxon>
        <taxon>Panagrolaimus</taxon>
    </lineage>
</organism>
<evidence type="ECO:0000313" key="3">
    <source>
        <dbReference type="WBParaSite" id="PDA_v2.g3690.t1"/>
    </source>
</evidence>
<keyword evidence="2" id="KW-1185">Reference proteome</keyword>
<proteinExistence type="predicted"/>
<dbReference type="Proteomes" id="UP000887578">
    <property type="component" value="Unplaced"/>
</dbReference>
<feature type="compositionally biased region" description="Polar residues" evidence="1">
    <location>
        <begin position="7"/>
        <end position="19"/>
    </location>
</feature>
<dbReference type="AlphaFoldDB" id="A0A914QKE9"/>
<feature type="region of interest" description="Disordered" evidence="1">
    <location>
        <begin position="1"/>
        <end position="99"/>
    </location>
</feature>